<name>A0A5M3WT64_9ACTN</name>
<evidence type="ECO:0000313" key="2">
    <source>
        <dbReference type="EMBL" id="GES11820.1"/>
    </source>
</evidence>
<dbReference type="SUPFAM" id="SSF102588">
    <property type="entry name" value="LmbE-like"/>
    <property type="match status" value="1"/>
</dbReference>
<dbReference type="RefSeq" id="WP_155357175.1">
    <property type="nucleotide sequence ID" value="NZ_BAAAHL010000038.1"/>
</dbReference>
<keyword evidence="3" id="KW-1185">Reference proteome</keyword>
<reference evidence="2 3" key="1">
    <citation type="submission" date="2019-10" db="EMBL/GenBank/DDBJ databases">
        <title>Whole genome shotgun sequence of Acrocarpospora macrocephala NBRC 16266.</title>
        <authorList>
            <person name="Ichikawa N."/>
            <person name="Kimura A."/>
            <person name="Kitahashi Y."/>
            <person name="Komaki H."/>
            <person name="Oguchi A."/>
        </authorList>
    </citation>
    <scope>NUCLEOTIDE SEQUENCE [LARGE SCALE GENOMIC DNA]</scope>
    <source>
        <strain evidence="2 3">NBRC 16266</strain>
    </source>
</reference>
<dbReference type="OrthoDB" id="7253851at2"/>
<evidence type="ECO:0008006" key="4">
    <source>
        <dbReference type="Google" id="ProtNLM"/>
    </source>
</evidence>
<gene>
    <name evidence="2" type="ORF">Amac_054170</name>
</gene>
<proteinExistence type="predicted"/>
<dbReference type="InterPro" id="IPR024078">
    <property type="entry name" value="LmbE-like_dom_sf"/>
</dbReference>
<dbReference type="InterPro" id="IPR003737">
    <property type="entry name" value="GlcNAc_PI_deacetylase-related"/>
</dbReference>
<dbReference type="AlphaFoldDB" id="A0A5M3WT64"/>
<evidence type="ECO:0000256" key="1">
    <source>
        <dbReference type="ARBA" id="ARBA00022833"/>
    </source>
</evidence>
<dbReference type="GO" id="GO:0016137">
    <property type="term" value="P:glycoside metabolic process"/>
    <property type="evidence" value="ECO:0007669"/>
    <property type="project" value="UniProtKB-ARBA"/>
</dbReference>
<comment type="caution">
    <text evidence="2">The sequence shown here is derived from an EMBL/GenBank/DDBJ whole genome shotgun (WGS) entry which is preliminary data.</text>
</comment>
<dbReference type="Proteomes" id="UP000331127">
    <property type="component" value="Unassembled WGS sequence"/>
</dbReference>
<sequence>MAPGQSMLVVSAHAADFVWRASGAIALHTAAGGTATVVCLSYGERGESGDLWREPGQTVEAVKTRRHAEGQQAAAEVGADYVPLDLGDYPLEVPAEAMRRLVEVYLRTRPDVLLVHAPADPFNPDHPVASAAAVKARLLAMGAGGVPAAFPTIPPPSMFAFEPHQPDQCGFAPDTYLDVTAVFDRKLAAMGAMASQAYLAGHYRQRAEQRAYQSRYLGAGAEVRYVEAFQRMTPELRDRL</sequence>
<organism evidence="2 3">
    <name type="scientific">Acrocarpospora macrocephala</name>
    <dbReference type="NCBI Taxonomy" id="150177"/>
    <lineage>
        <taxon>Bacteria</taxon>
        <taxon>Bacillati</taxon>
        <taxon>Actinomycetota</taxon>
        <taxon>Actinomycetes</taxon>
        <taxon>Streptosporangiales</taxon>
        <taxon>Streptosporangiaceae</taxon>
        <taxon>Acrocarpospora</taxon>
    </lineage>
</organism>
<dbReference type="Gene3D" id="3.40.50.10320">
    <property type="entry name" value="LmbE-like"/>
    <property type="match status" value="1"/>
</dbReference>
<dbReference type="Pfam" id="PF02585">
    <property type="entry name" value="PIG-L"/>
    <property type="match status" value="1"/>
</dbReference>
<protein>
    <recommendedName>
        <fullName evidence="4">GlcNAc-PI de-N-acetylase</fullName>
    </recommendedName>
</protein>
<accession>A0A5M3WT64</accession>
<evidence type="ECO:0000313" key="3">
    <source>
        <dbReference type="Proteomes" id="UP000331127"/>
    </source>
</evidence>
<dbReference type="EMBL" id="BLAE01000033">
    <property type="protein sequence ID" value="GES11820.1"/>
    <property type="molecule type" value="Genomic_DNA"/>
</dbReference>
<keyword evidence="1" id="KW-0862">Zinc</keyword>